<dbReference type="Pfam" id="PF00528">
    <property type="entry name" value="BPD_transp_1"/>
    <property type="match status" value="1"/>
</dbReference>
<dbReference type="EMBL" id="JACATZ010000001">
    <property type="protein sequence ID" value="NWJ45919.1"/>
    <property type="molecule type" value="Genomic_DNA"/>
</dbReference>
<evidence type="ECO:0000256" key="7">
    <source>
        <dbReference type="RuleBase" id="RU363032"/>
    </source>
</evidence>
<feature type="transmembrane region" description="Helical" evidence="7">
    <location>
        <begin position="131"/>
        <end position="153"/>
    </location>
</feature>
<keyword evidence="3" id="KW-1003">Cell membrane</keyword>
<dbReference type="Proteomes" id="UP001431572">
    <property type="component" value="Chromosome 1"/>
</dbReference>
<evidence type="ECO:0000313" key="10">
    <source>
        <dbReference type="EMBL" id="WJW67780.1"/>
    </source>
</evidence>
<protein>
    <submittedName>
        <fullName evidence="9">ABC transporter permease</fullName>
    </submittedName>
</protein>
<feature type="transmembrane region" description="Helical" evidence="7">
    <location>
        <begin position="95"/>
        <end position="119"/>
    </location>
</feature>
<dbReference type="Proteomes" id="UP000521676">
    <property type="component" value="Unassembled WGS sequence"/>
</dbReference>
<evidence type="ECO:0000256" key="1">
    <source>
        <dbReference type="ARBA" id="ARBA00004651"/>
    </source>
</evidence>
<dbReference type="GO" id="GO:0055085">
    <property type="term" value="P:transmembrane transport"/>
    <property type="evidence" value="ECO:0007669"/>
    <property type="project" value="InterPro"/>
</dbReference>
<gene>
    <name evidence="9" type="ORF">HXX08_08575</name>
    <name evidence="10" type="ORF">OZ401_001059</name>
</gene>
<evidence type="ECO:0000313" key="11">
    <source>
        <dbReference type="Proteomes" id="UP000521676"/>
    </source>
</evidence>
<proteinExistence type="inferred from homology"/>
<evidence type="ECO:0000256" key="3">
    <source>
        <dbReference type="ARBA" id="ARBA00022475"/>
    </source>
</evidence>
<name>A0A8T7M1F4_9CHLR</name>
<dbReference type="RefSeq" id="WP_341469671.1">
    <property type="nucleotide sequence ID" value="NZ_CP128399.1"/>
</dbReference>
<comment type="subcellular location">
    <subcellularLocation>
        <location evidence="1 7">Cell membrane</location>
        <topology evidence="1 7">Multi-pass membrane protein</topology>
    </subcellularLocation>
</comment>
<keyword evidence="2 7" id="KW-0813">Transport</keyword>
<evidence type="ECO:0000256" key="6">
    <source>
        <dbReference type="ARBA" id="ARBA00023136"/>
    </source>
</evidence>
<dbReference type="PANTHER" id="PTHR43163">
    <property type="entry name" value="DIPEPTIDE TRANSPORT SYSTEM PERMEASE PROTEIN DPPB-RELATED"/>
    <property type="match status" value="1"/>
</dbReference>
<evidence type="ECO:0000259" key="8">
    <source>
        <dbReference type="PROSITE" id="PS50928"/>
    </source>
</evidence>
<dbReference type="Pfam" id="PF19300">
    <property type="entry name" value="BPD_transp_1_N"/>
    <property type="match status" value="1"/>
</dbReference>
<evidence type="ECO:0000256" key="5">
    <source>
        <dbReference type="ARBA" id="ARBA00022989"/>
    </source>
</evidence>
<comment type="similarity">
    <text evidence="7">Belongs to the binding-protein-dependent transport system permease family.</text>
</comment>
<organism evidence="9 11">
    <name type="scientific">Candidatus Chlorohelix allophototropha</name>
    <dbReference type="NCBI Taxonomy" id="3003348"/>
    <lineage>
        <taxon>Bacteria</taxon>
        <taxon>Bacillati</taxon>
        <taxon>Chloroflexota</taxon>
        <taxon>Chloroflexia</taxon>
        <taxon>Candidatus Chloroheliales</taxon>
        <taxon>Candidatus Chloroheliaceae</taxon>
        <taxon>Candidatus Chlorohelix</taxon>
    </lineage>
</organism>
<keyword evidence="5 7" id="KW-1133">Transmembrane helix</keyword>
<evidence type="ECO:0000313" key="9">
    <source>
        <dbReference type="EMBL" id="NWJ45919.1"/>
    </source>
</evidence>
<dbReference type="SUPFAM" id="SSF161098">
    <property type="entry name" value="MetI-like"/>
    <property type="match status" value="1"/>
</dbReference>
<feature type="transmembrane region" description="Helical" evidence="7">
    <location>
        <begin position="173"/>
        <end position="192"/>
    </location>
</feature>
<evidence type="ECO:0000256" key="2">
    <source>
        <dbReference type="ARBA" id="ARBA00022448"/>
    </source>
</evidence>
<dbReference type="PROSITE" id="PS50928">
    <property type="entry name" value="ABC_TM1"/>
    <property type="match status" value="1"/>
</dbReference>
<keyword evidence="6 7" id="KW-0472">Membrane</keyword>
<keyword evidence="4 7" id="KW-0812">Transmembrane</keyword>
<evidence type="ECO:0000313" key="12">
    <source>
        <dbReference type="Proteomes" id="UP001431572"/>
    </source>
</evidence>
<dbReference type="PANTHER" id="PTHR43163:SF6">
    <property type="entry name" value="DIPEPTIDE TRANSPORT SYSTEM PERMEASE PROTEIN DPPB-RELATED"/>
    <property type="match status" value="1"/>
</dbReference>
<feature type="domain" description="ABC transmembrane type-1" evidence="8">
    <location>
        <begin position="95"/>
        <end position="292"/>
    </location>
</feature>
<sequence length="307" mass="33749">MNFVLRRILFFIPALLGVVIVTFIIGRLAPGDPFQQLIGLGVDNDTIEELRHHYGFDQPLWQQLFTYLGNLAQGDLGISFARANMRVVDLIQMSIGPTLLVGVLSITLGAFIGVWLGLWSALRRGKFVDKVITAAVSFFGAMPGFVLSYFMIWGLAVGLKWLPPGGWGKPENLIMPVIVAALAPAAFIARVCRSSMVEVLRQEYVTVARAKGLSPFHIMRWHVLKNGFIPVITVIGPLAGRSITGLFFVERIFGIPGLTSLTIEAIPSRDYSVIQASTLMLATIFIIINLLVDILNTMIDPRTRSIG</sequence>
<feature type="transmembrane region" description="Helical" evidence="7">
    <location>
        <begin position="228"/>
        <end position="253"/>
    </location>
</feature>
<accession>A0A8T7M1F4</accession>
<dbReference type="GO" id="GO:0005886">
    <property type="term" value="C:plasma membrane"/>
    <property type="evidence" value="ECO:0007669"/>
    <property type="project" value="UniProtKB-SubCell"/>
</dbReference>
<dbReference type="Gene3D" id="1.10.3720.10">
    <property type="entry name" value="MetI-like"/>
    <property type="match status" value="1"/>
</dbReference>
<dbReference type="InterPro" id="IPR000515">
    <property type="entry name" value="MetI-like"/>
</dbReference>
<reference evidence="10" key="2">
    <citation type="journal article" date="2024" name="Nature">
        <title>Anoxygenic phototroph of the Chloroflexota uses a type I reaction centre.</title>
        <authorList>
            <person name="Tsuji J.M."/>
            <person name="Shaw N.A."/>
            <person name="Nagashima S."/>
            <person name="Venkiteswaran J.J."/>
            <person name="Schiff S.L."/>
            <person name="Watanabe T."/>
            <person name="Fukui M."/>
            <person name="Hanada S."/>
            <person name="Tank M."/>
            <person name="Neufeld J.D."/>
        </authorList>
    </citation>
    <scope>NUCLEOTIDE SEQUENCE</scope>
    <source>
        <strain evidence="10">L227-S17</strain>
    </source>
</reference>
<reference evidence="9 11" key="1">
    <citation type="submission" date="2020-06" db="EMBL/GenBank/DDBJ databases">
        <title>Anoxygenic phototrophic Chloroflexota member uses a Type I reaction center.</title>
        <authorList>
            <person name="Tsuji J.M."/>
            <person name="Shaw N.A."/>
            <person name="Nagashima S."/>
            <person name="Venkiteswaran J."/>
            <person name="Schiff S.L."/>
            <person name="Hanada S."/>
            <person name="Tank M."/>
            <person name="Neufeld J.D."/>
        </authorList>
    </citation>
    <scope>NUCLEOTIDE SEQUENCE [LARGE SCALE GENOMIC DNA]</scope>
    <source>
        <strain evidence="9">L227-S17</strain>
    </source>
</reference>
<dbReference type="InterPro" id="IPR035906">
    <property type="entry name" value="MetI-like_sf"/>
</dbReference>
<dbReference type="InterPro" id="IPR045621">
    <property type="entry name" value="BPD_transp_1_N"/>
</dbReference>
<dbReference type="EMBL" id="CP128399">
    <property type="protein sequence ID" value="WJW67780.1"/>
    <property type="molecule type" value="Genomic_DNA"/>
</dbReference>
<evidence type="ECO:0000256" key="4">
    <source>
        <dbReference type="ARBA" id="ARBA00022692"/>
    </source>
</evidence>
<feature type="transmembrane region" description="Helical" evidence="7">
    <location>
        <begin position="273"/>
        <end position="295"/>
    </location>
</feature>
<feature type="transmembrane region" description="Helical" evidence="7">
    <location>
        <begin position="7"/>
        <end position="29"/>
    </location>
</feature>
<keyword evidence="12" id="KW-1185">Reference proteome</keyword>
<dbReference type="AlphaFoldDB" id="A0A8T7M1F4"/>
<dbReference type="CDD" id="cd06261">
    <property type="entry name" value="TM_PBP2"/>
    <property type="match status" value="1"/>
</dbReference>